<organism evidence="2 3">
    <name type="scientific">Ureibacillus yapensis</name>
    <dbReference type="NCBI Taxonomy" id="2304605"/>
    <lineage>
        <taxon>Bacteria</taxon>
        <taxon>Bacillati</taxon>
        <taxon>Bacillota</taxon>
        <taxon>Bacilli</taxon>
        <taxon>Bacillales</taxon>
        <taxon>Caryophanaceae</taxon>
        <taxon>Ureibacillus</taxon>
    </lineage>
</organism>
<gene>
    <name evidence="2" type="ORF">D1B33_13940</name>
</gene>
<dbReference type="OrthoDB" id="5189031at2"/>
<reference evidence="2 3" key="1">
    <citation type="submission" date="2018-08" db="EMBL/GenBank/DDBJ databases">
        <title>Lysinibacillus sp. YLB-03 draft genome sequence.</title>
        <authorList>
            <person name="Yu L."/>
        </authorList>
    </citation>
    <scope>NUCLEOTIDE SEQUENCE [LARGE SCALE GENOMIC DNA]</scope>
    <source>
        <strain evidence="2 3">YLB-03</strain>
    </source>
</reference>
<feature type="transmembrane region" description="Helical" evidence="1">
    <location>
        <begin position="79"/>
        <end position="96"/>
    </location>
</feature>
<feature type="transmembrane region" description="Helical" evidence="1">
    <location>
        <begin position="47"/>
        <end position="67"/>
    </location>
</feature>
<evidence type="ECO:0000313" key="2">
    <source>
        <dbReference type="EMBL" id="RHW34744.1"/>
    </source>
</evidence>
<feature type="transmembrane region" description="Helical" evidence="1">
    <location>
        <begin position="102"/>
        <end position="124"/>
    </location>
</feature>
<evidence type="ECO:0000256" key="1">
    <source>
        <dbReference type="SAM" id="Phobius"/>
    </source>
</evidence>
<accession>A0A396S5F4</accession>
<keyword evidence="1" id="KW-0472">Membrane</keyword>
<keyword evidence="3" id="KW-1185">Reference proteome</keyword>
<dbReference type="AlphaFoldDB" id="A0A396S5F4"/>
<feature type="transmembrane region" description="Helical" evidence="1">
    <location>
        <begin position="136"/>
        <end position="157"/>
    </location>
</feature>
<dbReference type="EMBL" id="QWEI01000008">
    <property type="protein sequence ID" value="RHW34744.1"/>
    <property type="molecule type" value="Genomic_DNA"/>
</dbReference>
<proteinExistence type="predicted"/>
<protein>
    <recommendedName>
        <fullName evidence="4">Tryptophan-rich sensory protein</fullName>
    </recommendedName>
</protein>
<name>A0A396S5F4_9BACL</name>
<feature type="transmembrane region" description="Helical" evidence="1">
    <location>
        <begin position="215"/>
        <end position="235"/>
    </location>
</feature>
<evidence type="ECO:0008006" key="4">
    <source>
        <dbReference type="Google" id="ProtNLM"/>
    </source>
</evidence>
<dbReference type="Proteomes" id="UP000265692">
    <property type="component" value="Unassembled WGS sequence"/>
</dbReference>
<evidence type="ECO:0000313" key="3">
    <source>
        <dbReference type="Proteomes" id="UP000265692"/>
    </source>
</evidence>
<sequence length="243" mass="28089">MTRLILLFISVIVATLFTLKAFLFEYNGYSTIELIDRLPLLVAPANYVYYIWLAIFILLFFWIYQYFHLRGENHFISNLQTILFILVVLFQIASLWSWHSNLYVSTIVILLLQVVTLFGLYLTYPLKKSLFKLRMPIAVYFGWSTFLLILNCCYFLVHMQWSGFGLSNALWAVIVMTIGTAIALHLRFHHFDVAYPIVFIWCYLGIAAANGFGELLVTTAALFLAGVIIVGIFFMKKNPVHLK</sequence>
<comment type="caution">
    <text evidence="2">The sequence shown here is derived from an EMBL/GenBank/DDBJ whole genome shotgun (WGS) entry which is preliminary data.</text>
</comment>
<feature type="transmembrane region" description="Helical" evidence="1">
    <location>
        <begin position="193"/>
        <end position="209"/>
    </location>
</feature>
<feature type="transmembrane region" description="Helical" evidence="1">
    <location>
        <begin position="169"/>
        <end position="186"/>
    </location>
</feature>
<keyword evidence="1" id="KW-0812">Transmembrane</keyword>
<keyword evidence="1" id="KW-1133">Transmembrane helix</keyword>
<dbReference type="RefSeq" id="WP_118877012.1">
    <property type="nucleotide sequence ID" value="NZ_QWEI01000008.1"/>
</dbReference>